<dbReference type="GeneID" id="300655810"/>
<evidence type="ECO:0000256" key="2">
    <source>
        <dbReference type="PROSITE-ProRule" id="PRU00284"/>
    </source>
</evidence>
<keyword evidence="5" id="KW-1133">Transmembrane helix</keyword>
<dbReference type="RefSeq" id="WP_160586960.1">
    <property type="nucleotide sequence ID" value="NZ_BMHN01000001.1"/>
</dbReference>
<keyword evidence="8" id="KW-1185">Reference proteome</keyword>
<dbReference type="PROSITE" id="PS50111">
    <property type="entry name" value="CHEMOTAXIS_TRANSDUC_2"/>
    <property type="match status" value="1"/>
</dbReference>
<dbReference type="Proteomes" id="UP000470384">
    <property type="component" value="Unassembled WGS sequence"/>
</dbReference>
<evidence type="ECO:0000259" key="6">
    <source>
        <dbReference type="PROSITE" id="PS50111"/>
    </source>
</evidence>
<dbReference type="Gene3D" id="1.10.287.950">
    <property type="entry name" value="Methyl-accepting chemotaxis protein"/>
    <property type="match status" value="1"/>
</dbReference>
<organism evidence="7 8">
    <name type="scientific">Pyruvatibacter mobilis</name>
    <dbReference type="NCBI Taxonomy" id="1712261"/>
    <lineage>
        <taxon>Bacteria</taxon>
        <taxon>Pseudomonadati</taxon>
        <taxon>Pseudomonadota</taxon>
        <taxon>Alphaproteobacteria</taxon>
        <taxon>Hyphomicrobiales</taxon>
        <taxon>Parvibaculaceae</taxon>
        <taxon>Pyruvatibacter</taxon>
    </lineage>
</organism>
<evidence type="ECO:0000313" key="7">
    <source>
        <dbReference type="EMBL" id="NBG94900.1"/>
    </source>
</evidence>
<dbReference type="Pfam" id="PF00015">
    <property type="entry name" value="MCPsignal"/>
    <property type="match status" value="1"/>
</dbReference>
<dbReference type="InterPro" id="IPR004089">
    <property type="entry name" value="MCPsignal_dom"/>
</dbReference>
<dbReference type="Pfam" id="PF08376">
    <property type="entry name" value="NIT"/>
    <property type="match status" value="1"/>
</dbReference>
<evidence type="ECO:0000256" key="1">
    <source>
        <dbReference type="ARBA" id="ARBA00023224"/>
    </source>
</evidence>
<name>A0A845Q9M7_9HYPH</name>
<feature type="domain" description="Methyl-accepting transducer" evidence="6">
    <location>
        <begin position="427"/>
        <end position="652"/>
    </location>
</feature>
<sequence length="712" mass="77126">MSLKTKLIVLVLFPHLAIIGLAGEAIYQQLDSKEKLRALVPLQDIATTASGIIHELQSERGRTVGVISSGFAADRRGELTTQREKTNAEMRNFRAHVAKADMAALPKRVVEKLAYVEQDLKQLDAHRALVDGRKVSVEESLEYYSTINSHLIDVIAVASEYSPAQEVTVLLLPYLYLVQTMESASLERAHGASLLNDAEAGVYDAARYRAYRDQLRGEEVFLEEYHRFASKQEQKILVDALAQPEVARVEELREILASLEDTRDTHGLTAANWYEAATQWLATMRSIEDRTAEAIHTRTEELMGAADAAIFWLVATNVMVIIVFASIGLAGALPLSRRVGVFVDNLRAIAGGNRDIDLVDDQSQDDIGAMNRALVQFRDSIIAGEKEQEERTRQEAIAAEEKVKALKALADAVEGELQTTVVTISENGESLAARAQDLKRIGEEVSENQKEAVDAAEQASANAEAVSRLLEEVNSSLESVVAQVSETRSAADRAATTATGTGQVVGKLQEAATEVGAVVNLISEIAEQTNLLALNATIEAARAGDAGKGFAVVANEVKSLATQTQRSVSEITSQVALMQGTTEEAVGAMSQIHEVIEQINAAAAQIDEAVQTQRASAAEIASNAEQSTDGARRVTDRVGGISESLSRVDEVAVNVAEASSVLKNDIDGLESTIRRIVRTSTPEVDNRKDQRRKESKPVAEDRRSGGERRQVG</sequence>
<accession>A0A845Q9M7</accession>
<gene>
    <name evidence="7" type="ORF">GTQ45_04050</name>
</gene>
<keyword evidence="5" id="KW-0472">Membrane</keyword>
<feature type="region of interest" description="Disordered" evidence="4">
    <location>
        <begin position="675"/>
        <end position="712"/>
    </location>
</feature>
<dbReference type="SMART" id="SM00283">
    <property type="entry name" value="MA"/>
    <property type="match status" value="1"/>
</dbReference>
<dbReference type="InterPro" id="IPR013587">
    <property type="entry name" value="Nitrate/nitrite_sensing"/>
</dbReference>
<dbReference type="PANTHER" id="PTHR32089">
    <property type="entry name" value="METHYL-ACCEPTING CHEMOTAXIS PROTEIN MCPB"/>
    <property type="match status" value="1"/>
</dbReference>
<feature type="transmembrane region" description="Helical" evidence="5">
    <location>
        <begin position="309"/>
        <end position="333"/>
    </location>
</feature>
<dbReference type="EMBL" id="WXYQ01000004">
    <property type="protein sequence ID" value="NBG94900.1"/>
    <property type="molecule type" value="Genomic_DNA"/>
</dbReference>
<feature type="coiled-coil region" evidence="3">
    <location>
        <begin position="382"/>
        <end position="416"/>
    </location>
</feature>
<evidence type="ECO:0000256" key="3">
    <source>
        <dbReference type="SAM" id="Coils"/>
    </source>
</evidence>
<proteinExistence type="predicted"/>
<keyword evidence="1 2" id="KW-0807">Transducer</keyword>
<dbReference type="OrthoDB" id="2489132at2"/>
<reference evidence="7 8" key="1">
    <citation type="journal article" date="2016" name="Int. J. Syst. Evol. Microbiol.">
        <title>Pyruvatibacter mobilis gen. nov., sp. nov., a marine bacterium from the culture broth of Picochlorum sp. 122.</title>
        <authorList>
            <person name="Wang G."/>
            <person name="Tang M."/>
            <person name="Wu H."/>
            <person name="Dai S."/>
            <person name="Li T."/>
            <person name="Chen C."/>
            <person name="He H."/>
            <person name="Fan J."/>
            <person name="Xiang W."/>
            <person name="Li X."/>
        </authorList>
    </citation>
    <scope>NUCLEOTIDE SEQUENCE [LARGE SCALE GENOMIC DNA]</scope>
    <source>
        <strain evidence="7 8">GYP-11</strain>
    </source>
</reference>
<dbReference type="GO" id="GO:0007165">
    <property type="term" value="P:signal transduction"/>
    <property type="evidence" value="ECO:0007669"/>
    <property type="project" value="UniProtKB-KW"/>
</dbReference>
<feature type="compositionally biased region" description="Basic and acidic residues" evidence="4">
    <location>
        <begin position="684"/>
        <end position="712"/>
    </location>
</feature>
<evidence type="ECO:0000256" key="4">
    <source>
        <dbReference type="SAM" id="MobiDB-lite"/>
    </source>
</evidence>
<dbReference type="SUPFAM" id="SSF58104">
    <property type="entry name" value="Methyl-accepting chemotaxis protein (MCP) signaling domain"/>
    <property type="match status" value="1"/>
</dbReference>
<comment type="caution">
    <text evidence="7">The sequence shown here is derived from an EMBL/GenBank/DDBJ whole genome shotgun (WGS) entry which is preliminary data.</text>
</comment>
<keyword evidence="5" id="KW-0812">Transmembrane</keyword>
<dbReference type="PANTHER" id="PTHR32089:SF112">
    <property type="entry name" value="LYSOZYME-LIKE PROTEIN-RELATED"/>
    <property type="match status" value="1"/>
</dbReference>
<dbReference type="GO" id="GO:0016020">
    <property type="term" value="C:membrane"/>
    <property type="evidence" value="ECO:0007669"/>
    <property type="project" value="InterPro"/>
</dbReference>
<dbReference type="AlphaFoldDB" id="A0A845Q9M7"/>
<evidence type="ECO:0000256" key="5">
    <source>
        <dbReference type="SAM" id="Phobius"/>
    </source>
</evidence>
<evidence type="ECO:0000313" key="8">
    <source>
        <dbReference type="Proteomes" id="UP000470384"/>
    </source>
</evidence>
<protein>
    <recommendedName>
        <fullName evidence="6">Methyl-accepting transducer domain-containing protein</fullName>
    </recommendedName>
</protein>
<keyword evidence="3" id="KW-0175">Coiled coil</keyword>